<feature type="compositionally biased region" description="Polar residues" evidence="1">
    <location>
        <begin position="91"/>
        <end position="100"/>
    </location>
</feature>
<dbReference type="Proteomes" id="UP001162156">
    <property type="component" value="Unassembled WGS sequence"/>
</dbReference>
<protein>
    <recommendedName>
        <fullName evidence="4">Protein kinase domain-containing protein</fullName>
    </recommendedName>
</protein>
<proteinExistence type="predicted"/>
<feature type="compositionally biased region" description="Acidic residues" evidence="1">
    <location>
        <begin position="220"/>
        <end position="234"/>
    </location>
</feature>
<dbReference type="Gene3D" id="1.10.510.10">
    <property type="entry name" value="Transferase(Phosphotransferase) domain 1"/>
    <property type="match status" value="1"/>
</dbReference>
<gene>
    <name evidence="2" type="ORF">NQ314_018801</name>
</gene>
<dbReference type="SUPFAM" id="SSF56112">
    <property type="entry name" value="Protein kinase-like (PK-like)"/>
    <property type="match status" value="1"/>
</dbReference>
<reference evidence="2" key="1">
    <citation type="journal article" date="2023" name="Insect Mol. Biol.">
        <title>Genome sequencing provides insights into the evolution of gene families encoding plant cell wall-degrading enzymes in longhorned beetles.</title>
        <authorList>
            <person name="Shin N.R."/>
            <person name="Okamura Y."/>
            <person name="Kirsch R."/>
            <person name="Pauchet Y."/>
        </authorList>
    </citation>
    <scope>NUCLEOTIDE SEQUENCE</scope>
    <source>
        <strain evidence="2">RBIC_L_NR</strain>
    </source>
</reference>
<dbReference type="InterPro" id="IPR050235">
    <property type="entry name" value="CK1_Ser-Thr_kinase"/>
</dbReference>
<comment type="caution">
    <text evidence="2">The sequence shown here is derived from an EMBL/GenBank/DDBJ whole genome shotgun (WGS) entry which is preliminary data.</text>
</comment>
<feature type="compositionally biased region" description="Acidic residues" evidence="1">
    <location>
        <begin position="132"/>
        <end position="145"/>
    </location>
</feature>
<feature type="compositionally biased region" description="Basic and acidic residues" evidence="1">
    <location>
        <begin position="286"/>
        <end position="295"/>
    </location>
</feature>
<keyword evidence="3" id="KW-1185">Reference proteome</keyword>
<dbReference type="EMBL" id="JANEYF010005321">
    <property type="protein sequence ID" value="KAJ8928595.1"/>
    <property type="molecule type" value="Genomic_DNA"/>
</dbReference>
<evidence type="ECO:0000313" key="2">
    <source>
        <dbReference type="EMBL" id="KAJ8928595.1"/>
    </source>
</evidence>
<feature type="compositionally biased region" description="Basic and acidic residues" evidence="1">
    <location>
        <begin position="344"/>
        <end position="357"/>
    </location>
</feature>
<feature type="compositionally biased region" description="Acidic residues" evidence="1">
    <location>
        <begin position="202"/>
        <end position="211"/>
    </location>
</feature>
<evidence type="ECO:0008006" key="4">
    <source>
        <dbReference type="Google" id="ProtNLM"/>
    </source>
</evidence>
<feature type="region of interest" description="Disordered" evidence="1">
    <location>
        <begin position="89"/>
        <end position="301"/>
    </location>
</feature>
<evidence type="ECO:0000313" key="3">
    <source>
        <dbReference type="Proteomes" id="UP001162156"/>
    </source>
</evidence>
<sequence length="378" mass="43789">MKKQVYLVDFGLATRLTAEEVFKPNPKKAHDGTIEYLSRDAHKGVQTKRGDLEILVYNLIQWLGCTLPWEKNLKDPNVVHKSKEEYMESNAGGSLNSALEFSSKKTPLKRKSSQKLDSSPKRKVGKNKVIEESSEDEKENMEDDDISKKKQESDIDDEDIIDEMVLPPKRRGRPKQIYKEDSEDEELEKPKNKIKPTKSSEDEKENMEDDDISKRKQESDIDDENIIDESYEDETTLKKTKTRKPKNDKTDEVVLPPKRRGRFKKIYREDSEDDELEKPKNKIKPTKKDTAKEQIGEINPYEGYTDAMREIMERKLQNGKSKVQKKQNQTVDNSVDDMDGYTDSMKELMLKKKERLASKRPTRGKKTDLVSGPSTSKH</sequence>
<accession>A0AAV8WR24</accession>
<dbReference type="InterPro" id="IPR011009">
    <property type="entry name" value="Kinase-like_dom_sf"/>
</dbReference>
<dbReference type="PANTHER" id="PTHR11909">
    <property type="entry name" value="CASEIN KINASE-RELATED"/>
    <property type="match status" value="1"/>
</dbReference>
<name>A0AAV8WR24_9CUCU</name>
<organism evidence="2 3">
    <name type="scientific">Rhamnusium bicolor</name>
    <dbReference type="NCBI Taxonomy" id="1586634"/>
    <lineage>
        <taxon>Eukaryota</taxon>
        <taxon>Metazoa</taxon>
        <taxon>Ecdysozoa</taxon>
        <taxon>Arthropoda</taxon>
        <taxon>Hexapoda</taxon>
        <taxon>Insecta</taxon>
        <taxon>Pterygota</taxon>
        <taxon>Neoptera</taxon>
        <taxon>Endopterygota</taxon>
        <taxon>Coleoptera</taxon>
        <taxon>Polyphaga</taxon>
        <taxon>Cucujiformia</taxon>
        <taxon>Chrysomeloidea</taxon>
        <taxon>Cerambycidae</taxon>
        <taxon>Lepturinae</taxon>
        <taxon>Rhagiini</taxon>
        <taxon>Rhamnusium</taxon>
    </lineage>
</organism>
<evidence type="ECO:0000256" key="1">
    <source>
        <dbReference type="SAM" id="MobiDB-lite"/>
    </source>
</evidence>
<feature type="compositionally biased region" description="Polar residues" evidence="1">
    <location>
        <begin position="318"/>
        <end position="333"/>
    </location>
</feature>
<dbReference type="AlphaFoldDB" id="A0AAV8WR24"/>
<feature type="region of interest" description="Disordered" evidence="1">
    <location>
        <begin position="317"/>
        <end position="378"/>
    </location>
</feature>